<evidence type="ECO:0008006" key="13">
    <source>
        <dbReference type="Google" id="ProtNLM"/>
    </source>
</evidence>
<dbReference type="Pfam" id="PF24973">
    <property type="entry name" value="EGF_LMN_ATRN"/>
    <property type="match status" value="1"/>
</dbReference>
<dbReference type="GO" id="GO:0005604">
    <property type="term" value="C:basement membrane"/>
    <property type="evidence" value="ECO:0007669"/>
    <property type="project" value="UniProtKB-ARBA"/>
</dbReference>
<dbReference type="PANTHER" id="PTHR10574:SF270">
    <property type="entry name" value="LAMININ SUBUNIT GAMMA-1"/>
    <property type="match status" value="1"/>
</dbReference>
<dbReference type="PROSITE" id="PS51115">
    <property type="entry name" value="LAMININ_IVA"/>
    <property type="match status" value="1"/>
</dbReference>
<dbReference type="CDD" id="cd00055">
    <property type="entry name" value="EGF_Lam"/>
    <property type="match status" value="4"/>
</dbReference>
<dbReference type="Pfam" id="PF00052">
    <property type="entry name" value="Laminin_B"/>
    <property type="match status" value="1"/>
</dbReference>
<keyword evidence="7" id="KW-0175">Coiled coil</keyword>
<reference evidence="11" key="1">
    <citation type="submission" date="2022-07" db="EMBL/GenBank/DDBJ databases">
        <title>Chromosome-level genome of Muraenolepis orangiensis.</title>
        <authorList>
            <person name="Kim J."/>
        </authorList>
    </citation>
    <scope>NUCLEOTIDE SEQUENCE</scope>
    <source>
        <strain evidence="11">KU_S4_2022</strain>
        <tissue evidence="11">Muscle</tissue>
    </source>
</reference>
<accession>A0A9Q0IDH3</accession>
<dbReference type="SMART" id="SM00281">
    <property type="entry name" value="LamB"/>
    <property type="match status" value="1"/>
</dbReference>
<feature type="domain" description="Laminin EGF-like" evidence="9">
    <location>
        <begin position="83"/>
        <end position="128"/>
    </location>
</feature>
<evidence type="ECO:0000313" key="11">
    <source>
        <dbReference type="EMBL" id="KAJ3594804.1"/>
    </source>
</evidence>
<dbReference type="SUPFAM" id="SSF57196">
    <property type="entry name" value="EGF/Laminin"/>
    <property type="match status" value="1"/>
</dbReference>
<evidence type="ECO:0000256" key="1">
    <source>
        <dbReference type="ARBA" id="ARBA00022729"/>
    </source>
</evidence>
<organism evidence="11 12">
    <name type="scientific">Muraenolepis orangiensis</name>
    <name type="common">Patagonian moray cod</name>
    <dbReference type="NCBI Taxonomy" id="630683"/>
    <lineage>
        <taxon>Eukaryota</taxon>
        <taxon>Metazoa</taxon>
        <taxon>Chordata</taxon>
        <taxon>Craniata</taxon>
        <taxon>Vertebrata</taxon>
        <taxon>Euteleostomi</taxon>
        <taxon>Actinopterygii</taxon>
        <taxon>Neopterygii</taxon>
        <taxon>Teleostei</taxon>
        <taxon>Neoteleostei</taxon>
        <taxon>Acanthomorphata</taxon>
        <taxon>Zeiogadaria</taxon>
        <taxon>Gadariae</taxon>
        <taxon>Gadiformes</taxon>
        <taxon>Muraenolepidoidei</taxon>
        <taxon>Muraenolepididae</taxon>
        <taxon>Muraenolepis</taxon>
    </lineage>
</organism>
<evidence type="ECO:0000256" key="6">
    <source>
        <dbReference type="PROSITE-ProRule" id="PRU00460"/>
    </source>
</evidence>
<evidence type="ECO:0000256" key="7">
    <source>
        <dbReference type="SAM" id="Coils"/>
    </source>
</evidence>
<dbReference type="GO" id="GO:0009888">
    <property type="term" value="P:tissue development"/>
    <property type="evidence" value="ECO:0007669"/>
    <property type="project" value="TreeGrafter"/>
</dbReference>
<feature type="coiled-coil region" evidence="7">
    <location>
        <begin position="564"/>
        <end position="619"/>
    </location>
</feature>
<dbReference type="PANTHER" id="PTHR10574">
    <property type="entry name" value="NETRIN/LAMININ-RELATED"/>
    <property type="match status" value="1"/>
</dbReference>
<dbReference type="PROSITE" id="PS01248">
    <property type="entry name" value="EGF_LAM_1"/>
    <property type="match status" value="2"/>
</dbReference>
<feature type="disulfide bond" evidence="6">
    <location>
        <begin position="83"/>
        <end position="95"/>
    </location>
</feature>
<evidence type="ECO:0000313" key="12">
    <source>
        <dbReference type="Proteomes" id="UP001148018"/>
    </source>
</evidence>
<dbReference type="AlphaFoldDB" id="A0A9Q0IDH3"/>
<dbReference type="Pfam" id="PF00053">
    <property type="entry name" value="EGF_laminin"/>
    <property type="match status" value="4"/>
</dbReference>
<gene>
    <name evidence="11" type="ORF">NHX12_004110</name>
</gene>
<comment type="caution">
    <text evidence="11">The sequence shown here is derived from an EMBL/GenBank/DDBJ whole genome shotgun (WGS) entry which is preliminary data.</text>
</comment>
<dbReference type="InterPro" id="IPR056863">
    <property type="entry name" value="LMN_ATRN_NET-like_EGF"/>
</dbReference>
<feature type="chain" id="PRO_5040386622" description="Laminin subunit gamma-2-like" evidence="8">
    <location>
        <begin position="24"/>
        <end position="1071"/>
    </location>
</feature>
<feature type="coiled-coil region" evidence="7">
    <location>
        <begin position="945"/>
        <end position="979"/>
    </location>
</feature>
<dbReference type="Proteomes" id="UP001148018">
    <property type="component" value="Unassembled WGS sequence"/>
</dbReference>
<dbReference type="InterPro" id="IPR000034">
    <property type="entry name" value="Laminin_IV"/>
</dbReference>
<keyword evidence="12" id="KW-1185">Reference proteome</keyword>
<evidence type="ECO:0000256" key="5">
    <source>
        <dbReference type="ARBA" id="ARBA00023292"/>
    </source>
</evidence>
<dbReference type="GO" id="GO:0009887">
    <property type="term" value="P:animal organ morphogenesis"/>
    <property type="evidence" value="ECO:0007669"/>
    <property type="project" value="TreeGrafter"/>
</dbReference>
<keyword evidence="4" id="KW-0325">Glycoprotein</keyword>
<evidence type="ECO:0000256" key="4">
    <source>
        <dbReference type="ARBA" id="ARBA00023180"/>
    </source>
</evidence>
<dbReference type="InterPro" id="IPR002049">
    <property type="entry name" value="LE_dom"/>
</dbReference>
<feature type="signal peptide" evidence="8">
    <location>
        <begin position="1"/>
        <end position="23"/>
    </location>
</feature>
<evidence type="ECO:0000256" key="2">
    <source>
        <dbReference type="ARBA" id="ARBA00022737"/>
    </source>
</evidence>
<keyword evidence="2" id="KW-0677">Repeat</keyword>
<dbReference type="FunFam" id="2.10.25.10:FF:000188">
    <property type="entry name" value="Laminin subunit gamma 2"/>
    <property type="match status" value="1"/>
</dbReference>
<comment type="caution">
    <text evidence="6">Lacks conserved residue(s) required for the propagation of feature annotation.</text>
</comment>
<dbReference type="Gene3D" id="2.10.25.10">
    <property type="entry name" value="Laminin"/>
    <property type="match status" value="1"/>
</dbReference>
<dbReference type="OrthoDB" id="430826at2759"/>
<dbReference type="InterPro" id="IPR050440">
    <property type="entry name" value="Laminin/Netrin_ECM"/>
</dbReference>
<dbReference type="GO" id="GO:0007411">
    <property type="term" value="P:axon guidance"/>
    <property type="evidence" value="ECO:0007669"/>
    <property type="project" value="TreeGrafter"/>
</dbReference>
<evidence type="ECO:0000259" key="9">
    <source>
        <dbReference type="PROSITE" id="PS50027"/>
    </source>
</evidence>
<protein>
    <recommendedName>
        <fullName evidence="13">Laminin subunit gamma-2-like</fullName>
    </recommendedName>
</protein>
<feature type="disulfide bond" evidence="6">
    <location>
        <begin position="103"/>
        <end position="112"/>
    </location>
</feature>
<name>A0A9Q0IDH3_9TELE</name>
<dbReference type="PROSITE" id="PS50027">
    <property type="entry name" value="EGF_LAM_2"/>
    <property type="match status" value="1"/>
</dbReference>
<dbReference type="SMART" id="SM00180">
    <property type="entry name" value="EGF_Lam"/>
    <property type="match status" value="5"/>
</dbReference>
<keyword evidence="1 8" id="KW-0732">Signal</keyword>
<keyword evidence="3 6" id="KW-1015">Disulfide bond</keyword>
<evidence type="ECO:0000256" key="8">
    <source>
        <dbReference type="SAM" id="SignalP"/>
    </source>
</evidence>
<keyword evidence="5 6" id="KW-0424">Laminin EGF-like domain</keyword>
<dbReference type="Gene3D" id="2.170.300.10">
    <property type="entry name" value="Tie2 ligand-binding domain superfamily"/>
    <property type="match status" value="2"/>
</dbReference>
<feature type="domain" description="Laminin IV type A" evidence="10">
    <location>
        <begin position="164"/>
        <end position="358"/>
    </location>
</feature>
<dbReference type="EMBL" id="JANIIK010000111">
    <property type="protein sequence ID" value="KAJ3594804.1"/>
    <property type="molecule type" value="Genomic_DNA"/>
</dbReference>
<evidence type="ECO:0000256" key="3">
    <source>
        <dbReference type="ARBA" id="ARBA00023157"/>
    </source>
</evidence>
<sequence>MCSPSMRWAVVCGLLAVVVVVQGTNTQRHSGQWCDCNRKSGSCVEDAEGTRCLDCRGNTAGRHCEHCKDGFYRWAPGLTCRPCQCSPSGSVVSTCASRGRCSCQDGATGVKCDRCSDGSPLGPDGCKKDEPIGRSTSCFCYGHASSCAVAEGYAVHPIVSKFTDGPEGWQVSMGRGVMTSQVKFRWVPGHEDLEVISQSSLPVYLNAPARYLGNQVLSYGQNLSFTLRLDRGVRHPSTSDVVLEGSGLRVGAALGDLRSIIPCGQKIPFSLRLDERPASRWRPQLSPLQFQTLLSNLSALSIRTAFGEEGRGYLDNRCASGFSRESAADGALGACRPCDCKAGNCDPDTGDCLSGDETPRGEACPGGYYSDPDQPRSCVRCPCPGGVACSLAPGSLQVQCDLCPPGVTGFRCQLCAEGLYGDPLGERGPRRPCAPCLCEGRGDQGTPSCDPFSGECLKCANGSREEGRDACAQGFYRNRLTDTCDACQCDLLGSEFSLCSQEGQCTCREGYQGRRCHRSTCPSCFQPITTQVEGYAAKLRELESLFSDLGGGSSTSTTQVDKTLLAANQLVTNLQATADQLKAAERGLQRRLTSVSDQQLEESRDVQSLSRAADRLEREQESYGTHSGAIQTLISQMKGALTEVKAKLQAADLPQGDEAQAVSNNLFSALITKATELAERHLGKAEEVEQSAGDALRDSEKSLGLMRGLMSRENQVKELLGDLNTMYDKASGQVKAMESQATTLSGRAGAESQAAGDLLRQISGMGRGIAAPLQVDQLVSRLDSLGDQVSHNISAFRALQKDVDQDKAQVQGLLDRGGATQQVYDALLSRANAAKSDTQEALRAFRGNMEGMEQTLASLDSIQQAVRSNQQTLGLLGAVDQDYSHAQATIAQLETEVAGLEGRVGSLGPSGGLLTGATQLRKDMDGMRRRAGDLQGRLAGELGRARALKRDTQQAVSDAEEAQDNAVNTKNAVATALKKVNALLKGIGQSGSVDEQHLEELEVSLANAQNHVDRNLKPRLRNMEDLEAAQRRLLGGLNADIDHILVDITNVQDILKSVPEGCYNAAPIERP</sequence>
<proteinExistence type="predicted"/>
<evidence type="ECO:0000259" key="10">
    <source>
        <dbReference type="PROSITE" id="PS51115"/>
    </source>
</evidence>